<evidence type="ECO:0000256" key="1">
    <source>
        <dbReference type="ARBA" id="ARBA00022448"/>
    </source>
</evidence>
<keyword evidence="5" id="KW-0408">Iron</keyword>
<dbReference type="InterPro" id="IPR013783">
    <property type="entry name" value="Ig-like_fold"/>
</dbReference>
<accession>A0A853FVW7</accession>
<organism evidence="10 11">
    <name type="scientific">Parapusillimonas granuli</name>
    <dbReference type="NCBI Taxonomy" id="380911"/>
    <lineage>
        <taxon>Bacteria</taxon>
        <taxon>Pseudomonadati</taxon>
        <taxon>Pseudomonadota</taxon>
        <taxon>Betaproteobacteria</taxon>
        <taxon>Burkholderiales</taxon>
        <taxon>Alcaligenaceae</taxon>
        <taxon>Parapusillimonas</taxon>
    </lineage>
</organism>
<dbReference type="GO" id="GO:0051539">
    <property type="term" value="F:4 iron, 4 sulfur cluster binding"/>
    <property type="evidence" value="ECO:0007669"/>
    <property type="project" value="UniProtKB-KW"/>
</dbReference>
<dbReference type="InterPro" id="IPR017900">
    <property type="entry name" value="4Fe4S_Fe_S_CS"/>
</dbReference>
<feature type="transmembrane region" description="Helical" evidence="8">
    <location>
        <begin position="182"/>
        <end position="199"/>
    </location>
</feature>
<keyword evidence="11" id="KW-1185">Reference proteome</keyword>
<evidence type="ECO:0000256" key="4">
    <source>
        <dbReference type="ARBA" id="ARBA00022982"/>
    </source>
</evidence>
<gene>
    <name evidence="10" type="primary">ccoG</name>
    <name evidence="10" type="ORF">H0A72_12720</name>
</gene>
<evidence type="ECO:0000313" key="11">
    <source>
        <dbReference type="Proteomes" id="UP000559809"/>
    </source>
</evidence>
<dbReference type="PROSITE" id="PS51379">
    <property type="entry name" value="4FE4S_FER_2"/>
    <property type="match status" value="1"/>
</dbReference>
<evidence type="ECO:0000256" key="8">
    <source>
        <dbReference type="SAM" id="Phobius"/>
    </source>
</evidence>
<dbReference type="InterPro" id="IPR014116">
    <property type="entry name" value="Cyt_c_oxidase_cbb3_FixG"/>
</dbReference>
<dbReference type="GO" id="GO:0046872">
    <property type="term" value="F:metal ion binding"/>
    <property type="evidence" value="ECO:0007669"/>
    <property type="project" value="UniProtKB-KW"/>
</dbReference>
<feature type="transmembrane region" description="Helical" evidence="8">
    <location>
        <begin position="61"/>
        <end position="81"/>
    </location>
</feature>
<keyword evidence="8" id="KW-1133">Transmembrane helix</keyword>
<dbReference type="Gene3D" id="1.10.1060.10">
    <property type="entry name" value="Alpha-helical ferredoxin"/>
    <property type="match status" value="1"/>
</dbReference>
<dbReference type="InterPro" id="IPR051684">
    <property type="entry name" value="Electron_Trans/Redox"/>
</dbReference>
<dbReference type="PANTHER" id="PTHR30176:SF3">
    <property type="entry name" value="FERREDOXIN-TYPE PROTEIN NAPH"/>
    <property type="match status" value="1"/>
</dbReference>
<dbReference type="Proteomes" id="UP000559809">
    <property type="component" value="Unassembled WGS sequence"/>
</dbReference>
<comment type="caution">
    <text evidence="10">The sequence shown here is derived from an EMBL/GenBank/DDBJ whole genome shotgun (WGS) entry which is preliminary data.</text>
</comment>
<evidence type="ECO:0000256" key="2">
    <source>
        <dbReference type="ARBA" id="ARBA00022485"/>
    </source>
</evidence>
<keyword evidence="8" id="KW-0472">Membrane</keyword>
<keyword evidence="1" id="KW-0813">Transport</keyword>
<keyword evidence="6" id="KW-0411">Iron-sulfur</keyword>
<dbReference type="SUPFAM" id="SSF54862">
    <property type="entry name" value="4Fe-4S ferredoxins"/>
    <property type="match status" value="1"/>
</dbReference>
<name>A0A853FVW7_9BURK</name>
<dbReference type="InterPro" id="IPR032879">
    <property type="entry name" value="FixG_C"/>
</dbReference>
<protein>
    <submittedName>
        <fullName evidence="10">Cytochrome c oxidase accessory protein CcoG</fullName>
    </submittedName>
</protein>
<evidence type="ECO:0000313" key="10">
    <source>
        <dbReference type="EMBL" id="NYT50174.1"/>
    </source>
</evidence>
<dbReference type="PANTHER" id="PTHR30176">
    <property type="entry name" value="FERREDOXIN-TYPE PROTEIN NAPH"/>
    <property type="match status" value="1"/>
</dbReference>
<evidence type="ECO:0000256" key="5">
    <source>
        <dbReference type="ARBA" id="ARBA00023004"/>
    </source>
</evidence>
<dbReference type="InterPro" id="IPR009051">
    <property type="entry name" value="Helical_ferredxn"/>
</dbReference>
<evidence type="ECO:0000256" key="3">
    <source>
        <dbReference type="ARBA" id="ARBA00022723"/>
    </source>
</evidence>
<keyword evidence="3" id="KW-0479">Metal-binding</keyword>
<dbReference type="EMBL" id="JACCEM010000006">
    <property type="protein sequence ID" value="NYT50174.1"/>
    <property type="molecule type" value="Genomic_DNA"/>
</dbReference>
<feature type="transmembrane region" description="Helical" evidence="8">
    <location>
        <begin position="219"/>
        <end position="236"/>
    </location>
</feature>
<keyword evidence="4" id="KW-0249">Electron transport</keyword>
<evidence type="ECO:0000256" key="7">
    <source>
        <dbReference type="SAM" id="MobiDB-lite"/>
    </source>
</evidence>
<reference evidence="10 11" key="1">
    <citation type="submission" date="2020-07" db="EMBL/GenBank/DDBJ databases">
        <title>Taxonomic revisions and descriptions of new bacterial species based on genomic comparisons in the high-G+C-content subgroup of the family Alcaligenaceae.</title>
        <authorList>
            <person name="Szabo A."/>
            <person name="Felfoldi T."/>
        </authorList>
    </citation>
    <scope>NUCLEOTIDE SEQUENCE [LARGE SCALE GENOMIC DNA]</scope>
    <source>
        <strain evidence="10 11">LMG 24012</strain>
    </source>
</reference>
<feature type="transmembrane region" description="Helical" evidence="8">
    <location>
        <begin position="108"/>
        <end position="127"/>
    </location>
</feature>
<sequence>MSSEPPVQPVSGETAEAVPAWQPPRVSKGRGGGSSPHVEKALKDVRSKIYPRSVSGIFARWRIVMVFVTQLIFYGLPWLQWNGRQAVLFDLGARKFYLFGMVLWPQDVIYLSVLLVISAFGLFLFTAMAGRLFCGYACPQTVYTEIFMWVERHIEGDRMARIRLDEQPWSLRKFRIKATKHIAWILIAWWTGSTFIGYFAPIRELGMGLLTLSLGPWQWFWMIFYAVATWGNAGFLRESVCKYMCPYARFQSVMVDDDTFVVTYDHVRGEPRGGRSRKIDHKEAGMGDCVDCSLCVQVCPTGIDIREGLQYMCIGCGACVDACDQVMDKMGYERGLIRYTSGRAITDRMTQSQVRRRMLRPRVLAYTIILGAIVIAFVVSLATRTTLRVDVIRDRGALGREVAGGMIENVYRLQLINTSESPVTLDFSATGLPQLSVAAGDEGGASVRVEGASNKLVPFVVRAPAGQVSPGLHEIELHAVGHYDEGREATVVERSSFFVPK</sequence>
<dbReference type="RefSeq" id="WP_180155855.1">
    <property type="nucleotide sequence ID" value="NZ_JACCEM010000006.1"/>
</dbReference>
<dbReference type="Pfam" id="PF12801">
    <property type="entry name" value="Fer4_5"/>
    <property type="match status" value="1"/>
</dbReference>
<proteinExistence type="predicted"/>
<dbReference type="PROSITE" id="PS00198">
    <property type="entry name" value="4FE4S_FER_1"/>
    <property type="match status" value="1"/>
</dbReference>
<dbReference type="NCBIfam" id="TIGR02745">
    <property type="entry name" value="ccoG_rdxA_fixG"/>
    <property type="match status" value="1"/>
</dbReference>
<dbReference type="GO" id="GO:0005886">
    <property type="term" value="C:plasma membrane"/>
    <property type="evidence" value="ECO:0007669"/>
    <property type="project" value="TreeGrafter"/>
</dbReference>
<dbReference type="Gene3D" id="2.60.40.10">
    <property type="entry name" value="Immunoglobulins"/>
    <property type="match status" value="1"/>
</dbReference>
<feature type="transmembrane region" description="Helical" evidence="8">
    <location>
        <begin position="363"/>
        <end position="383"/>
    </location>
</feature>
<dbReference type="Pfam" id="PF11614">
    <property type="entry name" value="FixG_C"/>
    <property type="match status" value="1"/>
</dbReference>
<evidence type="ECO:0000259" key="9">
    <source>
        <dbReference type="PROSITE" id="PS51379"/>
    </source>
</evidence>
<feature type="region of interest" description="Disordered" evidence="7">
    <location>
        <begin position="1"/>
        <end position="38"/>
    </location>
</feature>
<feature type="domain" description="4Fe-4S ferredoxin-type" evidence="9">
    <location>
        <begin position="280"/>
        <end position="308"/>
    </location>
</feature>
<dbReference type="AlphaFoldDB" id="A0A853FVW7"/>
<dbReference type="Pfam" id="PF13746">
    <property type="entry name" value="Fer4_18"/>
    <property type="match status" value="1"/>
</dbReference>
<evidence type="ECO:0000256" key="6">
    <source>
        <dbReference type="ARBA" id="ARBA00023014"/>
    </source>
</evidence>
<dbReference type="InterPro" id="IPR017896">
    <property type="entry name" value="4Fe4S_Fe-S-bd"/>
</dbReference>
<keyword evidence="8" id="KW-0812">Transmembrane</keyword>
<keyword evidence="2" id="KW-0004">4Fe-4S</keyword>